<dbReference type="EMBL" id="QRZG01000040">
    <property type="protein sequence ID" value="RGV49108.1"/>
    <property type="molecule type" value="Genomic_DNA"/>
</dbReference>
<dbReference type="AlphaFoldDB" id="A0A1Y4JGG0"/>
<dbReference type="Proteomes" id="UP000285159">
    <property type="component" value="Unassembled WGS sequence"/>
</dbReference>
<keyword evidence="1" id="KW-0812">Transmembrane</keyword>
<proteinExistence type="predicted"/>
<dbReference type="RefSeq" id="WP_009120477.1">
    <property type="nucleotide sequence ID" value="NZ_CABIZW010000002.1"/>
</dbReference>
<evidence type="ECO:0000313" key="8">
    <source>
        <dbReference type="Proteomes" id="UP000284366"/>
    </source>
</evidence>
<comment type="caution">
    <text evidence="3">The sequence shown here is derived from an EMBL/GenBank/DDBJ whole genome shotgun (WGS) entry which is preliminary data.</text>
</comment>
<organism evidence="3 7">
    <name type="scientific">Bacteroides clarus</name>
    <dbReference type="NCBI Taxonomy" id="626929"/>
    <lineage>
        <taxon>Bacteria</taxon>
        <taxon>Pseudomonadati</taxon>
        <taxon>Bacteroidota</taxon>
        <taxon>Bacteroidia</taxon>
        <taxon>Bacteroidales</taxon>
        <taxon>Bacteroidaceae</taxon>
        <taxon>Bacteroides</taxon>
    </lineage>
</organism>
<feature type="transmembrane region" description="Helical" evidence="1">
    <location>
        <begin position="166"/>
        <end position="192"/>
    </location>
</feature>
<dbReference type="EMBL" id="QRWP01000018">
    <property type="protein sequence ID" value="RGT29373.1"/>
    <property type="molecule type" value="Genomic_DNA"/>
</dbReference>
<dbReference type="EMBL" id="NFII01000001">
    <property type="protein sequence ID" value="OUO03187.1"/>
    <property type="molecule type" value="Genomic_DNA"/>
</dbReference>
<evidence type="ECO:0000313" key="6">
    <source>
        <dbReference type="Proteomes" id="UP000195386"/>
    </source>
</evidence>
<keyword evidence="1" id="KW-1133">Transmembrane helix</keyword>
<reference evidence="6 7" key="1">
    <citation type="submission" date="2017-04" db="EMBL/GenBank/DDBJ databases">
        <title>Function of individual gut microbiota members based on whole genome sequencing of pure cultures obtained from chicken caecum.</title>
        <authorList>
            <person name="Medvecky M."/>
            <person name="Cejkova D."/>
            <person name="Polansky O."/>
            <person name="Karasova D."/>
            <person name="Kubasova T."/>
            <person name="Cizek A."/>
            <person name="Rychlik I."/>
        </authorList>
    </citation>
    <scope>NUCLEOTIDE SEQUENCE [LARGE SCALE GENOMIC DNA]</scope>
    <source>
        <strain evidence="7">An189</strain>
        <strain evidence="6">An43</strain>
    </source>
</reference>
<reference evidence="3" key="2">
    <citation type="journal article" date="2018" name="BMC Genomics">
        <title>Whole genome sequencing and function prediction of 133 gut anaerobes isolated from chicken caecum in pure cultures.</title>
        <authorList>
            <person name="Medvecky M."/>
            <person name="Cejkova D."/>
            <person name="Polansky O."/>
            <person name="Karasova D."/>
            <person name="Kubasova T."/>
            <person name="Cizek A."/>
            <person name="Rychlik I."/>
        </authorList>
    </citation>
    <scope>NUCLEOTIDE SEQUENCE</scope>
    <source>
        <strain evidence="3">An189</strain>
        <strain evidence="2">An43</strain>
    </source>
</reference>
<reference evidence="8 9" key="3">
    <citation type="submission" date="2018-08" db="EMBL/GenBank/DDBJ databases">
        <title>A genome reference for cultivated species of the human gut microbiota.</title>
        <authorList>
            <person name="Zou Y."/>
            <person name="Xue W."/>
            <person name="Luo G."/>
        </authorList>
    </citation>
    <scope>NUCLEOTIDE SEQUENCE [LARGE SCALE GENOMIC DNA]</scope>
    <source>
        <strain evidence="5 8">AF14-27</strain>
        <strain evidence="4 9">AF19-1AC</strain>
    </source>
</reference>
<keyword evidence="1" id="KW-0472">Membrane</keyword>
<name>A0A1Y4JGG0_9BACE</name>
<accession>A0A1Y4JGG0</accession>
<dbReference type="Proteomes" id="UP000284366">
    <property type="component" value="Unassembled WGS sequence"/>
</dbReference>
<evidence type="ECO:0000313" key="4">
    <source>
        <dbReference type="EMBL" id="RGT29373.1"/>
    </source>
</evidence>
<evidence type="ECO:0008006" key="10">
    <source>
        <dbReference type="Google" id="ProtNLM"/>
    </source>
</evidence>
<evidence type="ECO:0000313" key="3">
    <source>
        <dbReference type="EMBL" id="OUP31588.1"/>
    </source>
</evidence>
<evidence type="ECO:0000256" key="1">
    <source>
        <dbReference type="SAM" id="Phobius"/>
    </source>
</evidence>
<dbReference type="Proteomes" id="UP000195386">
    <property type="component" value="Unassembled WGS sequence"/>
</dbReference>
<feature type="transmembrane region" description="Helical" evidence="1">
    <location>
        <begin position="32"/>
        <end position="56"/>
    </location>
</feature>
<sequence length="210" mass="22963">MDTQKKITVTGVLSEGIGLGIKNAVSMLGATVLWLLTIWIPYLNVGTTIAMATIPIELSKGKVISPLFIFDGKYRKFMGEYFTLIGLMYLAIIPALFFMIVPGIIISIGWSLAIYILLDKGVAPGEAMIQSNKATYGYKWTIFGVSFLLVLVFYILLWIINAIASGGFAMLLLFIVSIVYTVAALGCSAVIYRNLTAEPKPETMETVVEV</sequence>
<dbReference type="Proteomes" id="UP000196587">
    <property type="component" value="Unassembled WGS sequence"/>
</dbReference>
<dbReference type="GeneID" id="61678889"/>
<evidence type="ECO:0000313" key="5">
    <source>
        <dbReference type="EMBL" id="RGV49108.1"/>
    </source>
</evidence>
<feature type="transmembrane region" description="Helical" evidence="1">
    <location>
        <begin position="138"/>
        <end position="160"/>
    </location>
</feature>
<evidence type="ECO:0000313" key="2">
    <source>
        <dbReference type="EMBL" id="OUO03187.1"/>
    </source>
</evidence>
<evidence type="ECO:0000313" key="9">
    <source>
        <dbReference type="Proteomes" id="UP000285159"/>
    </source>
</evidence>
<protein>
    <recommendedName>
        <fullName evidence="10">DUF624 domain-containing protein</fullName>
    </recommendedName>
</protein>
<dbReference type="EMBL" id="NFKE01000020">
    <property type="protein sequence ID" value="OUP31588.1"/>
    <property type="molecule type" value="Genomic_DNA"/>
</dbReference>
<evidence type="ECO:0000313" key="7">
    <source>
        <dbReference type="Proteomes" id="UP000196587"/>
    </source>
</evidence>
<feature type="transmembrane region" description="Helical" evidence="1">
    <location>
        <begin position="99"/>
        <end position="118"/>
    </location>
</feature>
<gene>
    <name evidence="3" type="ORF">B5F24_16705</name>
    <name evidence="2" type="ORF">B5F97_01875</name>
    <name evidence="5" type="ORF">DWW09_16485</name>
    <name evidence="4" type="ORF">DWX38_15595</name>
</gene>